<keyword evidence="4 6" id="KW-0460">Magnesium</keyword>
<dbReference type="PROSITE" id="PS51435">
    <property type="entry name" value="AP_NUCLEASE_F1_4"/>
    <property type="match status" value="1"/>
</dbReference>
<feature type="domain" description="Endonuclease/exonuclease/phosphatase" evidence="8">
    <location>
        <begin position="4"/>
        <end position="262"/>
    </location>
</feature>
<feature type="site" description="Transition state stabilizer" evidence="7">
    <location>
        <position position="154"/>
    </location>
</feature>
<keyword evidence="2 6" id="KW-0479">Metal-binding</keyword>
<evidence type="ECO:0000256" key="3">
    <source>
        <dbReference type="ARBA" id="ARBA00022801"/>
    </source>
</evidence>
<dbReference type="AlphaFoldDB" id="A0A8J6QMH4"/>
<evidence type="ECO:0000313" key="10">
    <source>
        <dbReference type="Proteomes" id="UP000632828"/>
    </source>
</evidence>
<dbReference type="Pfam" id="PF03372">
    <property type="entry name" value="Exo_endo_phos"/>
    <property type="match status" value="1"/>
</dbReference>
<name>A0A8J6QMH4_9BACT</name>
<dbReference type="InterPro" id="IPR037493">
    <property type="entry name" value="ExoIII-like"/>
</dbReference>
<sequence length="276" mass="32060">MKIISFNINGLRARYHQLQALVDKHDPDIIGLQETKVHDSEFPHEQLAAMGYHIVHHGQKAHYGVATLSRRQPLSVMKGYPNEDPEHQRRTLITAYQLADGTCVTIVNGYFPQGESRHHPVKFPHKHDYYQNLHKWLTNEADPEDQLVVLGDLNVAPTDADIGIGEENVKRWLRTGKCSFLPEERSWYEKLYRWGLQDTWRTLHPEVSDQFSWFDYRSRGFEAEPKRGLRIDMILATSKLQQRCIAAGIDYELRSMEKPSDHCPIWAEFALSTEVE</sequence>
<gene>
    <name evidence="9" type="primary">xthA</name>
    <name evidence="9" type="ORF">ICT70_05235</name>
</gene>
<dbReference type="PROSITE" id="PS00726">
    <property type="entry name" value="AP_NUCLEASE_F1_1"/>
    <property type="match status" value="1"/>
</dbReference>
<evidence type="ECO:0000256" key="2">
    <source>
        <dbReference type="ARBA" id="ARBA00022723"/>
    </source>
</evidence>
<evidence type="ECO:0000256" key="4">
    <source>
        <dbReference type="ARBA" id="ARBA00022842"/>
    </source>
</evidence>
<evidence type="ECO:0000256" key="7">
    <source>
        <dbReference type="PIRSR" id="PIRSR604808-3"/>
    </source>
</evidence>
<organism evidence="9 10">
    <name type="scientific">Pelovirga terrestris</name>
    <dbReference type="NCBI Taxonomy" id="2771352"/>
    <lineage>
        <taxon>Bacteria</taxon>
        <taxon>Pseudomonadati</taxon>
        <taxon>Thermodesulfobacteriota</taxon>
        <taxon>Desulfuromonadia</taxon>
        <taxon>Geobacterales</taxon>
        <taxon>Geobacteraceae</taxon>
        <taxon>Pelovirga</taxon>
    </lineage>
</organism>
<feature type="binding site" evidence="6">
    <location>
        <position position="262"/>
    </location>
    <ligand>
        <name>Mg(2+)</name>
        <dbReference type="ChEBI" id="CHEBI:18420"/>
        <label>1</label>
    </ligand>
</feature>
<dbReference type="NCBIfam" id="NF008733">
    <property type="entry name" value="PRK11756.1"/>
    <property type="match status" value="1"/>
</dbReference>
<comment type="cofactor">
    <cofactor evidence="6">
        <name>Mg(2+)</name>
        <dbReference type="ChEBI" id="CHEBI:18420"/>
    </cofactor>
    <cofactor evidence="6">
        <name>Mn(2+)</name>
        <dbReference type="ChEBI" id="CHEBI:29035"/>
    </cofactor>
    <text evidence="6">Probably binds two magnesium or manganese ions per subunit.</text>
</comment>
<feature type="binding site" evidence="6">
    <location>
        <position position="152"/>
    </location>
    <ligand>
        <name>Mg(2+)</name>
        <dbReference type="ChEBI" id="CHEBI:18420"/>
        <label>1</label>
    </ligand>
</feature>
<evidence type="ECO:0000256" key="1">
    <source>
        <dbReference type="ARBA" id="ARBA00007092"/>
    </source>
</evidence>
<evidence type="ECO:0000256" key="6">
    <source>
        <dbReference type="PIRSR" id="PIRSR604808-2"/>
    </source>
</evidence>
<dbReference type="InterPro" id="IPR020847">
    <property type="entry name" value="AP_endonuclease_F1_BS"/>
</dbReference>
<feature type="binding site" evidence="6">
    <location>
        <position position="7"/>
    </location>
    <ligand>
        <name>Mg(2+)</name>
        <dbReference type="ChEBI" id="CHEBI:18420"/>
        <label>1</label>
    </ligand>
</feature>
<dbReference type="GO" id="GO:0008311">
    <property type="term" value="F:double-stranded DNA 3'-5' DNA exonuclease activity"/>
    <property type="evidence" value="ECO:0007669"/>
    <property type="project" value="UniProtKB-EC"/>
</dbReference>
<keyword evidence="6" id="KW-0464">Manganese</keyword>
<evidence type="ECO:0000313" key="9">
    <source>
        <dbReference type="EMBL" id="MBD1400072.1"/>
    </source>
</evidence>
<feature type="active site" evidence="5">
    <location>
        <position position="110"/>
    </location>
</feature>
<keyword evidence="10" id="KW-1185">Reference proteome</keyword>
<dbReference type="EC" id="3.1.11.2" evidence="9"/>
<dbReference type="GO" id="GO:0006281">
    <property type="term" value="P:DNA repair"/>
    <property type="evidence" value="ECO:0007669"/>
    <property type="project" value="InterPro"/>
</dbReference>
<dbReference type="GO" id="GO:0004519">
    <property type="term" value="F:endonuclease activity"/>
    <property type="evidence" value="ECO:0007669"/>
    <property type="project" value="InterPro"/>
</dbReference>
<dbReference type="SUPFAM" id="SSF56219">
    <property type="entry name" value="DNase I-like"/>
    <property type="match status" value="1"/>
</dbReference>
<comment type="similarity">
    <text evidence="1">Belongs to the DNA repair enzymes AP/ExoA family.</text>
</comment>
<reference evidence="9" key="1">
    <citation type="submission" date="2020-09" db="EMBL/GenBank/DDBJ databases">
        <title>Pelobacter alkaliphilus sp. nov., a novel anaerobic arsenate-reducing bacterium from terrestrial mud volcano.</title>
        <authorList>
            <person name="Khomyakova M.A."/>
            <person name="Merkel A.Y."/>
            <person name="Slobodkin A.I."/>
        </authorList>
    </citation>
    <scope>NUCLEOTIDE SEQUENCE</scope>
    <source>
        <strain evidence="9">M08fum</strain>
    </source>
</reference>
<dbReference type="PANTHER" id="PTHR43250">
    <property type="entry name" value="EXODEOXYRIBONUCLEASE III"/>
    <property type="match status" value="1"/>
</dbReference>
<feature type="binding site" evidence="6">
    <location>
        <position position="34"/>
    </location>
    <ligand>
        <name>Mg(2+)</name>
        <dbReference type="ChEBI" id="CHEBI:18420"/>
        <label>1</label>
    </ligand>
</feature>
<feature type="site" description="Important for catalytic activity" evidence="7">
    <location>
        <position position="232"/>
    </location>
</feature>
<dbReference type="Gene3D" id="3.60.10.10">
    <property type="entry name" value="Endonuclease/exonuclease/phosphatase"/>
    <property type="match status" value="1"/>
</dbReference>
<feature type="active site" description="Proton acceptor" evidence="5">
    <location>
        <position position="262"/>
    </location>
</feature>
<dbReference type="EMBL" id="JACWUN010000004">
    <property type="protein sequence ID" value="MBD1400072.1"/>
    <property type="molecule type" value="Genomic_DNA"/>
</dbReference>
<dbReference type="GO" id="GO:0003677">
    <property type="term" value="F:DNA binding"/>
    <property type="evidence" value="ECO:0007669"/>
    <property type="project" value="InterPro"/>
</dbReference>
<keyword evidence="3 9" id="KW-0378">Hydrolase</keyword>
<dbReference type="GO" id="GO:0046872">
    <property type="term" value="F:metal ion binding"/>
    <property type="evidence" value="ECO:0007669"/>
    <property type="project" value="UniProtKB-KW"/>
</dbReference>
<feature type="binding site" evidence="6">
    <location>
        <position position="154"/>
    </location>
    <ligand>
        <name>Mg(2+)</name>
        <dbReference type="ChEBI" id="CHEBI:18420"/>
        <label>1</label>
    </ligand>
</feature>
<dbReference type="NCBIfam" id="TIGR00195">
    <property type="entry name" value="exoDNase_III"/>
    <property type="match status" value="1"/>
</dbReference>
<dbReference type="CDD" id="cd09086">
    <property type="entry name" value="ExoIII-like_AP-endo"/>
    <property type="match status" value="1"/>
</dbReference>
<evidence type="ECO:0000259" key="8">
    <source>
        <dbReference type="Pfam" id="PF03372"/>
    </source>
</evidence>
<feature type="binding site" evidence="6">
    <location>
        <position position="261"/>
    </location>
    <ligand>
        <name>Mg(2+)</name>
        <dbReference type="ChEBI" id="CHEBI:18420"/>
        <label>1</label>
    </ligand>
</feature>
<dbReference type="NCBIfam" id="TIGR00633">
    <property type="entry name" value="xth"/>
    <property type="match status" value="1"/>
</dbReference>
<dbReference type="Proteomes" id="UP000632828">
    <property type="component" value="Unassembled WGS sequence"/>
</dbReference>
<dbReference type="PANTHER" id="PTHR43250:SF2">
    <property type="entry name" value="EXODEOXYRIBONUCLEASE III"/>
    <property type="match status" value="1"/>
</dbReference>
<dbReference type="InterPro" id="IPR004808">
    <property type="entry name" value="AP_endonuc_1"/>
</dbReference>
<dbReference type="InterPro" id="IPR036691">
    <property type="entry name" value="Endo/exonu/phosph_ase_sf"/>
</dbReference>
<feature type="site" description="Interaction with DNA substrate" evidence="7">
    <location>
        <position position="262"/>
    </location>
</feature>
<dbReference type="InterPro" id="IPR005135">
    <property type="entry name" value="Endo/exonuclease/phosphatase"/>
</dbReference>
<feature type="active site" description="Proton donor/acceptor" evidence="5">
    <location>
        <position position="152"/>
    </location>
</feature>
<accession>A0A8J6QMH4</accession>
<dbReference type="RefSeq" id="WP_191154339.1">
    <property type="nucleotide sequence ID" value="NZ_JACWUN010000004.1"/>
</dbReference>
<comment type="caution">
    <text evidence="9">The sequence shown here is derived from an EMBL/GenBank/DDBJ whole genome shotgun (WGS) entry which is preliminary data.</text>
</comment>
<protein>
    <submittedName>
        <fullName evidence="9">Exodeoxyribonuclease III</fullName>
        <ecNumber evidence="9">3.1.11.2</ecNumber>
    </submittedName>
</protein>
<proteinExistence type="inferred from homology"/>
<evidence type="ECO:0000256" key="5">
    <source>
        <dbReference type="PIRSR" id="PIRSR604808-1"/>
    </source>
</evidence>